<evidence type="ECO:0000256" key="1">
    <source>
        <dbReference type="ARBA" id="ARBA00004141"/>
    </source>
</evidence>
<dbReference type="InterPro" id="IPR002541">
    <property type="entry name" value="Cyt_c_assembly"/>
</dbReference>
<protein>
    <submittedName>
        <fullName evidence="7">Inner membrane protein YpjD</fullName>
    </submittedName>
</protein>
<feature type="transmembrane region" description="Helical" evidence="5">
    <location>
        <begin position="6"/>
        <end position="24"/>
    </location>
</feature>
<feature type="transmembrane region" description="Helical" evidence="5">
    <location>
        <begin position="60"/>
        <end position="84"/>
    </location>
</feature>
<dbReference type="InterPro" id="IPR045062">
    <property type="entry name" value="Cyt_c_biogenesis_CcsA/CcmC"/>
</dbReference>
<feature type="transmembrane region" description="Helical" evidence="5">
    <location>
        <begin position="243"/>
        <end position="261"/>
    </location>
</feature>
<feature type="domain" description="Cytochrome c assembly protein" evidence="6">
    <location>
        <begin position="66"/>
        <end position="263"/>
    </location>
</feature>
<feature type="transmembrane region" description="Helical" evidence="5">
    <location>
        <begin position="36"/>
        <end position="54"/>
    </location>
</feature>
<proteinExistence type="predicted"/>
<dbReference type="PANTHER" id="PTHR30071:SF15">
    <property type="entry name" value="PROTEIN HEMX"/>
    <property type="match status" value="1"/>
</dbReference>
<keyword evidence="4 5" id="KW-0472">Membrane</keyword>
<comment type="subcellular location">
    <subcellularLocation>
        <location evidence="1">Membrane</location>
        <topology evidence="1">Multi-pass membrane protein</topology>
    </subcellularLocation>
</comment>
<evidence type="ECO:0000313" key="8">
    <source>
        <dbReference type="Proteomes" id="UP001595843"/>
    </source>
</evidence>
<name>A0ABV8JHC4_9BACL</name>
<evidence type="ECO:0000256" key="4">
    <source>
        <dbReference type="ARBA" id="ARBA00023136"/>
    </source>
</evidence>
<evidence type="ECO:0000256" key="3">
    <source>
        <dbReference type="ARBA" id="ARBA00022989"/>
    </source>
</evidence>
<evidence type="ECO:0000256" key="5">
    <source>
        <dbReference type="SAM" id="Phobius"/>
    </source>
</evidence>
<keyword evidence="2 5" id="KW-0812">Transmembrane</keyword>
<evidence type="ECO:0000256" key="2">
    <source>
        <dbReference type="ARBA" id="ARBA00022692"/>
    </source>
</evidence>
<dbReference type="PANTHER" id="PTHR30071">
    <property type="entry name" value="HEME EXPORTER PROTEIN C"/>
    <property type="match status" value="1"/>
</dbReference>
<comment type="caution">
    <text evidence="7">The sequence shown here is derived from an EMBL/GenBank/DDBJ whole genome shotgun (WGS) entry which is preliminary data.</text>
</comment>
<evidence type="ECO:0000259" key="6">
    <source>
        <dbReference type="Pfam" id="PF01578"/>
    </source>
</evidence>
<organism evidence="7 8">
    <name type="scientific">Salinithrix halophila</name>
    <dbReference type="NCBI Taxonomy" id="1485204"/>
    <lineage>
        <taxon>Bacteria</taxon>
        <taxon>Bacillati</taxon>
        <taxon>Bacillota</taxon>
        <taxon>Bacilli</taxon>
        <taxon>Bacillales</taxon>
        <taxon>Thermoactinomycetaceae</taxon>
        <taxon>Salinithrix</taxon>
    </lineage>
</organism>
<feature type="transmembrane region" description="Helical" evidence="5">
    <location>
        <begin position="179"/>
        <end position="202"/>
    </location>
</feature>
<gene>
    <name evidence="7" type="ORF">ACFOUO_16560</name>
</gene>
<keyword evidence="8" id="KW-1185">Reference proteome</keyword>
<dbReference type="EMBL" id="JBHSAP010000018">
    <property type="protein sequence ID" value="MFC4078411.1"/>
    <property type="molecule type" value="Genomic_DNA"/>
</dbReference>
<reference evidence="8" key="1">
    <citation type="journal article" date="2019" name="Int. J. Syst. Evol. Microbiol.">
        <title>The Global Catalogue of Microorganisms (GCM) 10K type strain sequencing project: providing services to taxonomists for standard genome sequencing and annotation.</title>
        <authorList>
            <consortium name="The Broad Institute Genomics Platform"/>
            <consortium name="The Broad Institute Genome Sequencing Center for Infectious Disease"/>
            <person name="Wu L."/>
            <person name="Ma J."/>
        </authorList>
    </citation>
    <scope>NUCLEOTIDE SEQUENCE [LARGE SCALE GENOMIC DNA]</scope>
    <source>
        <strain evidence="8">IBRC-M 10813</strain>
    </source>
</reference>
<dbReference type="Pfam" id="PF01578">
    <property type="entry name" value="Cytochrom_C_asm"/>
    <property type="match status" value="1"/>
</dbReference>
<feature type="transmembrane region" description="Helical" evidence="5">
    <location>
        <begin position="91"/>
        <end position="111"/>
    </location>
</feature>
<dbReference type="Proteomes" id="UP001595843">
    <property type="component" value="Unassembled WGS sequence"/>
</dbReference>
<feature type="transmembrane region" description="Helical" evidence="5">
    <location>
        <begin position="214"/>
        <end position="231"/>
    </location>
</feature>
<keyword evidence="3 5" id="KW-1133">Transmembrane helix</keyword>
<feature type="transmembrane region" description="Helical" evidence="5">
    <location>
        <begin position="131"/>
        <end position="158"/>
    </location>
</feature>
<dbReference type="RefSeq" id="WP_380706216.1">
    <property type="nucleotide sequence ID" value="NZ_JBHSAP010000018.1"/>
</dbReference>
<accession>A0ABV8JHC4</accession>
<sequence length="271" mass="31302">MFAEHWFYDFIIYIYALSLLFAFSDLMQPNRPARRLALLFLVAVWLSQTAFFVWRATKLFPVLTGFDSLMFFSWTLITVTLVINRFYKMDFFVFAANLLGFAISAVNLFIIPNHGLGLREPLLSELVFIHVVMAFLAYVFFSLSTVFAVLYLIGNSLLKKKKWNQTLRRLPSLGRLQLFSYRLNMLGVPLLILALILGVIWAQQKVGGGFWFDPKIIGSLLVLAVYSVYLYQRRAGGWNGRRLAWWSVLSYFTVLGNYLISNAGLSFHQWL</sequence>
<evidence type="ECO:0000313" key="7">
    <source>
        <dbReference type="EMBL" id="MFC4078411.1"/>
    </source>
</evidence>